<dbReference type="EMBL" id="CP126981">
    <property type="protein sequence ID" value="WIM88897.1"/>
    <property type="molecule type" value="Genomic_DNA"/>
</dbReference>
<keyword evidence="1" id="KW-1133">Transmembrane helix</keyword>
<proteinExistence type="predicted"/>
<organism evidence="2 3">
    <name type="scientific">Candidatus Mycobacterium wuenschmannii</name>
    <dbReference type="NCBI Taxonomy" id="3027808"/>
    <lineage>
        <taxon>Bacteria</taxon>
        <taxon>Bacillati</taxon>
        <taxon>Actinomycetota</taxon>
        <taxon>Actinomycetes</taxon>
        <taxon>Mycobacteriales</taxon>
        <taxon>Mycobacteriaceae</taxon>
        <taxon>Mycobacterium</taxon>
    </lineage>
</organism>
<evidence type="ECO:0008006" key="4">
    <source>
        <dbReference type="Google" id="ProtNLM"/>
    </source>
</evidence>
<sequence>MTRPRLLIAAGVGLILLSLFVNVPLHGYLGLTVTAVVSMALLIAGVAAVANGVVQLRRF</sequence>
<protein>
    <recommendedName>
        <fullName evidence="4">Transmembrane protein</fullName>
    </recommendedName>
</protein>
<name>A0ABY8W370_9MYCO</name>
<feature type="transmembrane region" description="Helical" evidence="1">
    <location>
        <begin position="32"/>
        <end position="54"/>
    </location>
</feature>
<evidence type="ECO:0000256" key="1">
    <source>
        <dbReference type="SAM" id="Phobius"/>
    </source>
</evidence>
<dbReference type="Proteomes" id="UP001236585">
    <property type="component" value="Chromosome"/>
</dbReference>
<keyword evidence="1" id="KW-0812">Transmembrane</keyword>
<evidence type="ECO:0000313" key="2">
    <source>
        <dbReference type="EMBL" id="WIM88897.1"/>
    </source>
</evidence>
<keyword evidence="3" id="KW-1185">Reference proteome</keyword>
<dbReference type="RefSeq" id="WP_285189356.1">
    <property type="nucleotide sequence ID" value="NZ_CP126981.1"/>
</dbReference>
<keyword evidence="1" id="KW-0472">Membrane</keyword>
<reference evidence="2 3" key="1">
    <citation type="journal article" date="2023" name="Microbiol. Resour. Announc.">
        <title>Complete Genome Sequence of Mycobacterium wuenschmanii, a novel Nontuberculous Mycobacterium Isolated from a captive population of Amazon Milk Frogs.</title>
        <authorList>
            <person name="Hicks J."/>
            <person name="Zeineldin M."/>
            <person name="Ward H."/>
            <person name="Wuenschmann A."/>
            <person name="Camp P."/>
            <person name="Farrell D."/>
            <person name="Lehman K."/>
            <person name="Thacker T."/>
            <person name="Cuthbert E."/>
        </authorList>
    </citation>
    <scope>NUCLEOTIDE SEQUENCE [LARGE SCALE GENOMIC DNA]</scope>
    <source>
        <strain evidence="2 3">Wuenschmanii</strain>
    </source>
</reference>
<gene>
    <name evidence="2" type="ORF">PT015_05305</name>
</gene>
<evidence type="ECO:0000313" key="3">
    <source>
        <dbReference type="Proteomes" id="UP001236585"/>
    </source>
</evidence>
<accession>A0ABY8W370</accession>